<dbReference type="RefSeq" id="WP_380054275.1">
    <property type="nucleotide sequence ID" value="NZ_JBHLTC010000038.1"/>
</dbReference>
<comment type="caution">
    <text evidence="2">The sequence shown here is derived from an EMBL/GenBank/DDBJ whole genome shotgun (WGS) entry which is preliminary data.</text>
</comment>
<gene>
    <name evidence="2" type="ORF">ACFFGN_29715</name>
</gene>
<dbReference type="SUPFAM" id="SSF50800">
    <property type="entry name" value="PK beta-barrel domain-like"/>
    <property type="match status" value="1"/>
</dbReference>
<evidence type="ECO:0000313" key="3">
    <source>
        <dbReference type="Proteomes" id="UP001589890"/>
    </source>
</evidence>
<dbReference type="PROSITE" id="PS51340">
    <property type="entry name" value="MOSC"/>
    <property type="match status" value="1"/>
</dbReference>
<evidence type="ECO:0000259" key="1">
    <source>
        <dbReference type="PROSITE" id="PS51340"/>
    </source>
</evidence>
<protein>
    <submittedName>
        <fullName evidence="2">Molybdenum cofactor biosysynthesis protein</fullName>
    </submittedName>
</protein>
<feature type="domain" description="MOSC" evidence="1">
    <location>
        <begin position="31"/>
        <end position="173"/>
    </location>
</feature>
<organism evidence="2 3">
    <name type="scientific">Kribbella deserti</name>
    <dbReference type="NCBI Taxonomy" id="1926257"/>
    <lineage>
        <taxon>Bacteria</taxon>
        <taxon>Bacillati</taxon>
        <taxon>Actinomycetota</taxon>
        <taxon>Actinomycetes</taxon>
        <taxon>Propionibacteriales</taxon>
        <taxon>Kribbellaceae</taxon>
        <taxon>Kribbella</taxon>
    </lineage>
</organism>
<proteinExistence type="predicted"/>
<reference evidence="2 3" key="1">
    <citation type="submission" date="2024-09" db="EMBL/GenBank/DDBJ databases">
        <authorList>
            <person name="Sun Q."/>
            <person name="Mori K."/>
        </authorList>
    </citation>
    <scope>NUCLEOTIDE SEQUENCE [LARGE SCALE GENOMIC DNA]</scope>
    <source>
        <strain evidence="2 3">CGMCC 1.15906</strain>
    </source>
</reference>
<evidence type="ECO:0000313" key="2">
    <source>
        <dbReference type="EMBL" id="MFC0628284.1"/>
    </source>
</evidence>
<sequence>MPGITIEIVALVVSPIHAFEGRPQDGPRPDPAPVGREQVEVRAGLGLVGDRYFNRPGHRKAAVTLFDAAALDDLGLATTPDPQSTRRNIAIQGFAVDQLAARAGSPGAVFALDSGAGPIRFQAHRPANPCAWMDVAVAPGAFKGLRGRGGVRCEPLDNGHLDLGPARLTVVTG</sequence>
<name>A0ABV6QUH3_9ACTN</name>
<accession>A0ABV6QUH3</accession>
<dbReference type="InterPro" id="IPR005302">
    <property type="entry name" value="MoCF_Sase_C"/>
</dbReference>
<dbReference type="EMBL" id="JBHLTC010000038">
    <property type="protein sequence ID" value="MFC0628284.1"/>
    <property type="molecule type" value="Genomic_DNA"/>
</dbReference>
<dbReference type="Proteomes" id="UP001589890">
    <property type="component" value="Unassembled WGS sequence"/>
</dbReference>
<dbReference type="InterPro" id="IPR011037">
    <property type="entry name" value="Pyrv_Knase-like_insert_dom_sf"/>
</dbReference>
<keyword evidence="3" id="KW-1185">Reference proteome</keyword>